<accession>A0AAD6Z436</accession>
<evidence type="ECO:0000313" key="1">
    <source>
        <dbReference type="EMBL" id="KAJ7306301.1"/>
    </source>
</evidence>
<reference evidence="1" key="1">
    <citation type="submission" date="2023-03" db="EMBL/GenBank/DDBJ databases">
        <title>Massive genome expansion in bonnet fungi (Mycena s.s.) driven by repeated elements and novel gene families across ecological guilds.</title>
        <authorList>
            <consortium name="Lawrence Berkeley National Laboratory"/>
            <person name="Harder C.B."/>
            <person name="Miyauchi S."/>
            <person name="Viragh M."/>
            <person name="Kuo A."/>
            <person name="Thoen E."/>
            <person name="Andreopoulos B."/>
            <person name="Lu D."/>
            <person name="Skrede I."/>
            <person name="Drula E."/>
            <person name="Henrissat B."/>
            <person name="Morin E."/>
            <person name="Kohler A."/>
            <person name="Barry K."/>
            <person name="LaButti K."/>
            <person name="Morin E."/>
            <person name="Salamov A."/>
            <person name="Lipzen A."/>
            <person name="Mereny Z."/>
            <person name="Hegedus B."/>
            <person name="Baldrian P."/>
            <person name="Stursova M."/>
            <person name="Weitz H."/>
            <person name="Taylor A."/>
            <person name="Grigoriev I.V."/>
            <person name="Nagy L.G."/>
            <person name="Martin F."/>
            <person name="Kauserud H."/>
        </authorList>
    </citation>
    <scope>NUCLEOTIDE SEQUENCE</scope>
    <source>
        <strain evidence="1">CBHHK002</strain>
    </source>
</reference>
<dbReference type="AlphaFoldDB" id="A0AAD6Z436"/>
<protein>
    <submittedName>
        <fullName evidence="1">Uncharacterized protein</fullName>
    </submittedName>
</protein>
<dbReference type="Proteomes" id="UP001218218">
    <property type="component" value="Unassembled WGS sequence"/>
</dbReference>
<name>A0AAD6Z436_9AGAR</name>
<comment type="caution">
    <text evidence="1">The sequence shown here is derived from an EMBL/GenBank/DDBJ whole genome shotgun (WGS) entry which is preliminary data.</text>
</comment>
<organism evidence="1 2">
    <name type="scientific">Mycena albidolilacea</name>
    <dbReference type="NCBI Taxonomy" id="1033008"/>
    <lineage>
        <taxon>Eukaryota</taxon>
        <taxon>Fungi</taxon>
        <taxon>Dikarya</taxon>
        <taxon>Basidiomycota</taxon>
        <taxon>Agaricomycotina</taxon>
        <taxon>Agaricomycetes</taxon>
        <taxon>Agaricomycetidae</taxon>
        <taxon>Agaricales</taxon>
        <taxon>Marasmiineae</taxon>
        <taxon>Mycenaceae</taxon>
        <taxon>Mycena</taxon>
    </lineage>
</organism>
<dbReference type="EMBL" id="JARIHO010000093">
    <property type="protein sequence ID" value="KAJ7306301.1"/>
    <property type="molecule type" value="Genomic_DNA"/>
</dbReference>
<proteinExistence type="predicted"/>
<sequence length="219" mass="24785">MKALSDLQNLSAGSTEPLLSLLSFPSTLQARTMVNTRRPVKKSRRHNIQRTLWCRRYPSSIHRPYFEDSITVCETEAITSPRFPRIEDNFDDAHVQPHFHDFTVLLRHGHKETSFRVFSKRGSSLPTNKCITPANVAANADENVDENAVRLAGNVVFMRLGAGPDGQSPISMRARDARMVDYVFDSPTFRKILADFQGPDRVLLPTVPLVVTRPRAFPR</sequence>
<keyword evidence="2" id="KW-1185">Reference proteome</keyword>
<evidence type="ECO:0000313" key="2">
    <source>
        <dbReference type="Proteomes" id="UP001218218"/>
    </source>
</evidence>
<gene>
    <name evidence="1" type="ORF">DFH08DRAFT_976030</name>
</gene>